<keyword evidence="6" id="KW-1185">Reference proteome</keyword>
<gene>
    <name evidence="5" type="ORF">L0U89_04945</name>
</gene>
<comment type="similarity">
    <text evidence="2">Belongs to the TonB-dependent receptor family.</text>
</comment>
<evidence type="ECO:0000256" key="1">
    <source>
        <dbReference type="ARBA" id="ARBA00022729"/>
    </source>
</evidence>
<keyword evidence="2" id="KW-0472">Membrane</keyword>
<comment type="subcellular location">
    <subcellularLocation>
        <location evidence="2">Cell outer membrane</location>
        <topology evidence="2">Multi-pass membrane protein</topology>
    </subcellularLocation>
</comment>
<evidence type="ECO:0000313" key="6">
    <source>
        <dbReference type="Proteomes" id="UP001201449"/>
    </source>
</evidence>
<dbReference type="PROSITE" id="PS52016">
    <property type="entry name" value="TONB_DEPENDENT_REC_3"/>
    <property type="match status" value="1"/>
</dbReference>
<comment type="caution">
    <text evidence="5">The sequence shown here is derived from an EMBL/GenBank/DDBJ whole genome shotgun (WGS) entry which is preliminary data.</text>
</comment>
<dbReference type="Pfam" id="PF07715">
    <property type="entry name" value="Plug"/>
    <property type="match status" value="1"/>
</dbReference>
<dbReference type="RefSeq" id="WP_234860514.1">
    <property type="nucleotide sequence ID" value="NZ_JAKEVZ010000003.1"/>
</dbReference>
<dbReference type="Gene3D" id="2.60.40.1930">
    <property type="match status" value="1"/>
</dbReference>
<keyword evidence="2" id="KW-0812">Transmembrane</keyword>
<dbReference type="SUPFAM" id="SSF56935">
    <property type="entry name" value="Porins"/>
    <property type="match status" value="1"/>
</dbReference>
<reference evidence="5 6" key="1">
    <citation type="submission" date="2022-01" db="EMBL/GenBank/DDBJ databases">
        <title>Mariniradius saccharolyticus sp. nov., isolated from sediment of a river.</title>
        <authorList>
            <person name="Liu H."/>
        </authorList>
    </citation>
    <scope>NUCLEOTIDE SEQUENCE [LARGE SCALE GENOMIC DNA]</scope>
    <source>
        <strain evidence="5 6">RY-2</strain>
    </source>
</reference>
<keyword evidence="2" id="KW-1134">Transmembrane beta strand</keyword>
<keyword evidence="5" id="KW-0675">Receptor</keyword>
<dbReference type="Gene3D" id="2.170.130.10">
    <property type="entry name" value="TonB-dependent receptor, plug domain"/>
    <property type="match status" value="1"/>
</dbReference>
<protein>
    <submittedName>
        <fullName evidence="5">TonB-dependent receptor plug domain-containing protein</fullName>
    </submittedName>
</protein>
<keyword evidence="2" id="KW-0998">Cell outer membrane</keyword>
<accession>A0ABS9BSU5</accession>
<keyword evidence="1 3" id="KW-0732">Signal</keyword>
<evidence type="ECO:0000256" key="2">
    <source>
        <dbReference type="PROSITE-ProRule" id="PRU01360"/>
    </source>
</evidence>
<dbReference type="InterPro" id="IPR012910">
    <property type="entry name" value="Plug_dom"/>
</dbReference>
<dbReference type="InterPro" id="IPR039426">
    <property type="entry name" value="TonB-dep_rcpt-like"/>
</dbReference>
<organism evidence="5 6">
    <name type="scientific">Mariniradius sediminis</name>
    <dbReference type="NCBI Taxonomy" id="2909237"/>
    <lineage>
        <taxon>Bacteria</taxon>
        <taxon>Pseudomonadati</taxon>
        <taxon>Bacteroidota</taxon>
        <taxon>Cytophagia</taxon>
        <taxon>Cytophagales</taxon>
        <taxon>Cyclobacteriaceae</taxon>
        <taxon>Mariniradius</taxon>
    </lineage>
</organism>
<evidence type="ECO:0000256" key="3">
    <source>
        <dbReference type="SAM" id="SignalP"/>
    </source>
</evidence>
<keyword evidence="2" id="KW-0813">Transport</keyword>
<dbReference type="Proteomes" id="UP001201449">
    <property type="component" value="Unassembled WGS sequence"/>
</dbReference>
<feature type="domain" description="TonB-dependent receptor plug" evidence="4">
    <location>
        <begin position="639"/>
        <end position="727"/>
    </location>
</feature>
<dbReference type="InterPro" id="IPR037066">
    <property type="entry name" value="Plug_dom_sf"/>
</dbReference>
<feature type="signal peptide" evidence="3">
    <location>
        <begin position="1"/>
        <end position="24"/>
    </location>
</feature>
<proteinExistence type="inferred from homology"/>
<evidence type="ECO:0000313" key="5">
    <source>
        <dbReference type="EMBL" id="MCF1750410.1"/>
    </source>
</evidence>
<sequence length="834" mass="93732">MSMTLPKYIVCLSVLAALASNSFGQDTKQQLSESISSYSQKYPWERVYLHTDKPHYELRDTIWIKAYAILEDGSESVGRSKSVPLYVDLIERSFDRLVDEIIIKLDSGSGRGDIPLPKDLKPGIFTIRAYTNWMKNFGEEAFFEKHIWIGPLGEAYDFANTNPKLDLKFFPEGGYLVTGLRNKVGFKAVDEYGRGTDFIGLILNSKGDTIRRFESEHLGMGSFEFTPQAGEKYEVKARTARGFWETFNFSKIEPTGYVLHIDANADTENVSFEVSHVNIQPEALPETLKLIGLSKGRLVYEKQLSPKNGKMQWTASKDDFLPGVVTFTLMDDETHLLAERLVYFHPFAQSSFDFSPNKESFRPKEEVELQFEIKDEFGSPIEGEFSVAVIDDFQVNYQEGTQNIFSYLQLVSEVKGTVEMPSSYFNSENKDAEKHLDNLLLTQGWRRFSWSHLSRLEKGPEYGFEPGLSLVGRVHTVSEKPTKESHKLTMLVSNLYGMPILYEGMTDSLGNFAFTGMDYQDSVVVYMQAYTEKEKKAGQVKELKKNEVTIYRVEIPMPGFYIPAEFVPGKQYTDFDDYLVTVKEAKNMMEQFRLNQEIELGEVTVTGKRSDLLPDNRAIQYNNEPDGAFIVTEEHVYFQNVFQLLRGRFPGVDVRGDVFSISPPPTIVIRGGAPSIVGNGGATLFIDGMRAMPGTVAALPVADIERIDVLRGLSKGAVFGSEGAGGVVNILTKAGNPNRDFSEIKILGNTTLITKGYAPIREFYTPPAIPDINSPVALDYRSTISWQPMLKTDAYGKGSVSFRLTEGNPQVRVLIEGLSKDNEPVFGSYVFKVK</sequence>
<dbReference type="EMBL" id="JAKEVZ010000003">
    <property type="protein sequence ID" value="MCF1750410.1"/>
    <property type="molecule type" value="Genomic_DNA"/>
</dbReference>
<feature type="chain" id="PRO_5047017379" evidence="3">
    <location>
        <begin position="25"/>
        <end position="834"/>
    </location>
</feature>
<dbReference type="PANTHER" id="PTHR30069">
    <property type="entry name" value="TONB-DEPENDENT OUTER MEMBRANE RECEPTOR"/>
    <property type="match status" value="1"/>
</dbReference>
<evidence type="ECO:0000259" key="4">
    <source>
        <dbReference type="Pfam" id="PF07715"/>
    </source>
</evidence>
<name>A0ABS9BSU5_9BACT</name>
<dbReference type="PANTHER" id="PTHR30069:SF29">
    <property type="entry name" value="HEMOGLOBIN AND HEMOGLOBIN-HAPTOGLOBIN-BINDING PROTEIN 1-RELATED"/>
    <property type="match status" value="1"/>
</dbReference>